<evidence type="ECO:0000256" key="1">
    <source>
        <dbReference type="ARBA" id="ARBA00022723"/>
    </source>
</evidence>
<evidence type="ECO:0000259" key="4">
    <source>
        <dbReference type="PROSITE" id="PS51471"/>
    </source>
</evidence>
<protein>
    <recommendedName>
        <fullName evidence="4">Fe2OG dioxygenase domain-containing protein</fullName>
    </recommendedName>
</protein>
<dbReference type="InterPro" id="IPR027443">
    <property type="entry name" value="IPNS-like_sf"/>
</dbReference>
<dbReference type="Proteomes" id="UP001396334">
    <property type="component" value="Unassembled WGS sequence"/>
</dbReference>
<proteinExistence type="inferred from homology"/>
<dbReference type="PANTHER" id="PTHR47990">
    <property type="entry name" value="2-OXOGLUTARATE (2OG) AND FE(II)-DEPENDENT OXYGENASE SUPERFAMILY PROTEIN-RELATED"/>
    <property type="match status" value="1"/>
</dbReference>
<evidence type="ECO:0000256" key="3">
    <source>
        <dbReference type="RuleBase" id="RU003682"/>
    </source>
</evidence>
<dbReference type="EMBL" id="JBBPBN010000010">
    <property type="protein sequence ID" value="KAK9030567.1"/>
    <property type="molecule type" value="Genomic_DNA"/>
</dbReference>
<evidence type="ECO:0000313" key="6">
    <source>
        <dbReference type="Proteomes" id="UP001396334"/>
    </source>
</evidence>
<organism evidence="5 6">
    <name type="scientific">Hibiscus sabdariffa</name>
    <name type="common">roselle</name>
    <dbReference type="NCBI Taxonomy" id="183260"/>
    <lineage>
        <taxon>Eukaryota</taxon>
        <taxon>Viridiplantae</taxon>
        <taxon>Streptophyta</taxon>
        <taxon>Embryophyta</taxon>
        <taxon>Tracheophyta</taxon>
        <taxon>Spermatophyta</taxon>
        <taxon>Magnoliopsida</taxon>
        <taxon>eudicotyledons</taxon>
        <taxon>Gunneridae</taxon>
        <taxon>Pentapetalae</taxon>
        <taxon>rosids</taxon>
        <taxon>malvids</taxon>
        <taxon>Malvales</taxon>
        <taxon>Malvaceae</taxon>
        <taxon>Malvoideae</taxon>
        <taxon>Hibiscus</taxon>
    </lineage>
</organism>
<dbReference type="Gene3D" id="2.60.120.330">
    <property type="entry name" value="B-lactam Antibiotic, Isopenicillin N Synthase, Chain"/>
    <property type="match status" value="1"/>
</dbReference>
<dbReference type="Pfam" id="PF14226">
    <property type="entry name" value="DIOX_N"/>
    <property type="match status" value="1"/>
</dbReference>
<dbReference type="PROSITE" id="PS51471">
    <property type="entry name" value="FE2OG_OXY"/>
    <property type="match status" value="1"/>
</dbReference>
<keyword evidence="6" id="KW-1185">Reference proteome</keyword>
<comment type="caution">
    <text evidence="5">The sequence shown here is derived from an EMBL/GenBank/DDBJ whole genome shotgun (WGS) entry which is preliminary data.</text>
</comment>
<name>A0ABR2SZA5_9ROSI</name>
<dbReference type="InterPro" id="IPR005123">
    <property type="entry name" value="Oxoglu/Fe-dep_dioxygenase_dom"/>
</dbReference>
<keyword evidence="2 3" id="KW-0408">Iron</keyword>
<dbReference type="Pfam" id="PF03171">
    <property type="entry name" value="2OG-FeII_Oxy"/>
    <property type="match status" value="1"/>
</dbReference>
<gene>
    <name evidence="5" type="ORF">V6N11_031989</name>
</gene>
<dbReference type="SUPFAM" id="SSF51197">
    <property type="entry name" value="Clavaminate synthase-like"/>
    <property type="match status" value="1"/>
</dbReference>
<dbReference type="InterPro" id="IPR044861">
    <property type="entry name" value="IPNS-like_FE2OG_OXY"/>
</dbReference>
<evidence type="ECO:0000256" key="2">
    <source>
        <dbReference type="ARBA" id="ARBA00023004"/>
    </source>
</evidence>
<dbReference type="InterPro" id="IPR050231">
    <property type="entry name" value="Iron_ascorbate_oxido_reductase"/>
</dbReference>
<accession>A0ABR2SZA5</accession>
<keyword evidence="3" id="KW-0560">Oxidoreductase</keyword>
<dbReference type="InterPro" id="IPR026992">
    <property type="entry name" value="DIOX_N"/>
</dbReference>
<reference evidence="5 6" key="1">
    <citation type="journal article" date="2024" name="G3 (Bethesda)">
        <title>Genome assembly of Hibiscus sabdariffa L. provides insights into metabolisms of medicinal natural products.</title>
        <authorList>
            <person name="Kim T."/>
        </authorList>
    </citation>
    <scope>NUCLEOTIDE SEQUENCE [LARGE SCALE GENOMIC DNA]</scope>
    <source>
        <strain evidence="5">TK-2024</strain>
        <tissue evidence="5">Old leaves</tissue>
    </source>
</reference>
<sequence>MVSSGAQAKLPVIDFSNPNLKPGSPEWDSVKHQVREAMVEYSCFLASLDQIMELQNAVWEALKQTFELPMETKKLYVSDKFFYGYAMSSSGLFESIMHDEAQIDESIEQGLAKTYWPQGNISFSKTLISFTELSSRLEKTIKRMILEIFGVGNYADELIDNTNYMLKLMKYTPPPTGEPTDMVFPHCDKNMVTLLYQNEVEGLQIQTKDGKWMDVKTPPNSFIVMVGESLWAWLNGTLSPTYHHVVMKGNKLRYNVGIFSAPREGYPVKAPKELVDDKNPTMFKPFDYEEYLRFYYSQVPLGCPESTLEAYCGL</sequence>
<evidence type="ECO:0000313" key="5">
    <source>
        <dbReference type="EMBL" id="KAK9030567.1"/>
    </source>
</evidence>
<keyword evidence="1 3" id="KW-0479">Metal-binding</keyword>
<feature type="domain" description="Fe2OG dioxygenase" evidence="4">
    <location>
        <begin position="161"/>
        <end position="262"/>
    </location>
</feature>
<comment type="similarity">
    <text evidence="3">Belongs to the iron/ascorbate-dependent oxidoreductase family.</text>
</comment>